<dbReference type="Proteomes" id="UP001230654">
    <property type="component" value="Unassembled WGS sequence"/>
</dbReference>
<evidence type="ECO:0000313" key="2">
    <source>
        <dbReference type="EMBL" id="MDQ0585614.1"/>
    </source>
</evidence>
<keyword evidence="2" id="KW-0131">Cell cycle</keyword>
<organism evidence="2 3">
    <name type="scientific">Streptomyces rishiriensis</name>
    <dbReference type="NCBI Taxonomy" id="68264"/>
    <lineage>
        <taxon>Bacteria</taxon>
        <taxon>Bacillati</taxon>
        <taxon>Actinomycetota</taxon>
        <taxon>Actinomycetes</taxon>
        <taxon>Kitasatosporales</taxon>
        <taxon>Streptomycetaceae</taxon>
        <taxon>Streptomyces</taxon>
    </lineage>
</organism>
<accession>A0ABU0P2N0</accession>
<keyword evidence="3" id="KW-1185">Reference proteome</keyword>
<feature type="compositionally biased region" description="Low complexity" evidence="1">
    <location>
        <begin position="96"/>
        <end position="107"/>
    </location>
</feature>
<gene>
    <name evidence="2" type="ORF">QF030_007792</name>
</gene>
<evidence type="ECO:0000256" key="1">
    <source>
        <dbReference type="SAM" id="MobiDB-lite"/>
    </source>
</evidence>
<evidence type="ECO:0000313" key="3">
    <source>
        <dbReference type="Proteomes" id="UP001230654"/>
    </source>
</evidence>
<proteinExistence type="predicted"/>
<feature type="compositionally biased region" description="Polar residues" evidence="1">
    <location>
        <begin position="158"/>
        <end position="172"/>
    </location>
</feature>
<comment type="caution">
    <text evidence="2">The sequence shown here is derived from an EMBL/GenBank/DDBJ whole genome shotgun (WGS) entry which is preliminary data.</text>
</comment>
<dbReference type="RefSeq" id="WP_307167287.1">
    <property type="nucleotide sequence ID" value="NZ_JAUSWV010000002.1"/>
</dbReference>
<sequence length="205" mass="20298">MVEQKSQQGLPQPLRAAASLLRKVPGAGMVTRAGEDVLDKVGAVSPRGRRIAVYTGAGVLGVAGVVEWPVAVTGAAVAWLTQQHREEPAVSHETSETPGTQGTQGTENEQETSETEEATKTVGEAARSGGAEDADASGAVAGHASATVPTPKVMAGSGKSSPVGTEASSPTPSDKLPAHGEATPATTPGSGGPGSATTRRAGTSG</sequence>
<protein>
    <submittedName>
        <fullName evidence="2">Cell division septation protein DedD</fullName>
    </submittedName>
</protein>
<feature type="region of interest" description="Disordered" evidence="1">
    <location>
        <begin position="84"/>
        <end position="205"/>
    </location>
</feature>
<keyword evidence="2" id="KW-0132">Cell division</keyword>
<name>A0ABU0P2N0_STRRH</name>
<dbReference type="EMBL" id="JAUSWV010000002">
    <property type="protein sequence ID" value="MDQ0585614.1"/>
    <property type="molecule type" value="Genomic_DNA"/>
</dbReference>
<feature type="compositionally biased region" description="Low complexity" evidence="1">
    <location>
        <begin position="123"/>
        <end position="142"/>
    </location>
</feature>
<dbReference type="GO" id="GO:0051301">
    <property type="term" value="P:cell division"/>
    <property type="evidence" value="ECO:0007669"/>
    <property type="project" value="UniProtKB-KW"/>
</dbReference>
<feature type="compositionally biased region" description="Basic and acidic residues" evidence="1">
    <location>
        <begin position="84"/>
        <end position="95"/>
    </location>
</feature>
<reference evidence="2 3" key="1">
    <citation type="submission" date="2023-07" db="EMBL/GenBank/DDBJ databases">
        <title>Comparative genomics of wheat-associated soil bacteria to identify genetic determinants of phenazine resistance.</title>
        <authorList>
            <person name="Mouncey N."/>
        </authorList>
    </citation>
    <scope>NUCLEOTIDE SEQUENCE [LARGE SCALE GENOMIC DNA]</scope>
    <source>
        <strain evidence="2 3">B2I6</strain>
    </source>
</reference>